<dbReference type="AlphaFoldDB" id="A0A231V3L7"/>
<dbReference type="GO" id="GO:0016301">
    <property type="term" value="F:kinase activity"/>
    <property type="evidence" value="ECO:0007669"/>
    <property type="project" value="UniProtKB-KW"/>
</dbReference>
<evidence type="ECO:0000256" key="4">
    <source>
        <dbReference type="RuleBase" id="RU003733"/>
    </source>
</evidence>
<feature type="domain" description="Carbohydrate kinase FGGY N-terminal" evidence="5">
    <location>
        <begin position="8"/>
        <end position="252"/>
    </location>
</feature>
<gene>
    <name evidence="7" type="ORF">B7H23_07750</name>
</gene>
<dbReference type="RefSeq" id="WP_094076705.1">
    <property type="nucleotide sequence ID" value="NZ_NBYO01000001.1"/>
</dbReference>
<dbReference type="EMBL" id="NBYO01000001">
    <property type="protein sequence ID" value="OXT02754.1"/>
    <property type="molecule type" value="Genomic_DNA"/>
</dbReference>
<dbReference type="PANTHER" id="PTHR43095:SF5">
    <property type="entry name" value="XYLULOSE KINASE"/>
    <property type="match status" value="1"/>
</dbReference>
<organism evidence="7 8">
    <name type="scientific">Notoacmeibacter marinus</name>
    <dbReference type="NCBI Taxonomy" id="1876515"/>
    <lineage>
        <taxon>Bacteria</taxon>
        <taxon>Pseudomonadati</taxon>
        <taxon>Pseudomonadota</taxon>
        <taxon>Alphaproteobacteria</taxon>
        <taxon>Hyphomicrobiales</taxon>
        <taxon>Notoacmeibacteraceae</taxon>
        <taxon>Notoacmeibacter</taxon>
    </lineage>
</organism>
<dbReference type="Pfam" id="PF00370">
    <property type="entry name" value="FGGY_N"/>
    <property type="match status" value="1"/>
</dbReference>
<keyword evidence="8" id="KW-1185">Reference proteome</keyword>
<evidence type="ECO:0000259" key="5">
    <source>
        <dbReference type="Pfam" id="PF00370"/>
    </source>
</evidence>
<sequence length="521" mass="54793">MDEGGDILIGIDAGTSVIKSTAFDLTGNQIAVASVPNRYRTRPDGAAVQSMDDTWADCVRTLRDLGGKVDDLAARTAAIAVTGQGDGTWLIDRDNRPVTEAWLWLDARAAPLAERVRGSAADRERFAITGTGLNACQMGAQLACMKQIMPEAVEQADAALHCKDWLYLNLTGVRATGPCEAVFTFGDFRTRTYDDRVIEVLGLLPEKRLLPDILDGSETTHPLAAAAAEATGLLAGTPIVLGFLDVACTAVGGGIHTDGRPAGCTIIGSTGMHMRATNQGDVFFNDNLTGYIMPLPIPGMVAQIQSNMASTLNIDWLLNLGAGLLGDFGRAPDRAELIDRIEDWLAASEPGKVLYHPYISEAGERGPFVDAAARAGFIGLSTEHGFAHMIRAVIEGLALAARDCYGAMGAVPCEIRLTGGAARSNALRRIFAAAVGASVRTSTRQEAGAAGAAMMAAVAVGAYPDIHACIADWVSPRLGEPEAPDPALAAIYDRTFPAYRDARTALAPVWSALSGNGDDSV</sequence>
<dbReference type="SUPFAM" id="SSF53067">
    <property type="entry name" value="Actin-like ATPase domain"/>
    <property type="match status" value="2"/>
</dbReference>
<dbReference type="Gene3D" id="3.30.420.40">
    <property type="match status" value="2"/>
</dbReference>
<keyword evidence="2 4" id="KW-0808">Transferase</keyword>
<proteinExistence type="inferred from homology"/>
<evidence type="ECO:0000256" key="3">
    <source>
        <dbReference type="ARBA" id="ARBA00022777"/>
    </source>
</evidence>
<dbReference type="InterPro" id="IPR050406">
    <property type="entry name" value="FGGY_Carb_Kinase"/>
</dbReference>
<protein>
    <submittedName>
        <fullName evidence="7">Carbohydrate kinase</fullName>
    </submittedName>
</protein>
<comment type="similarity">
    <text evidence="1 4">Belongs to the FGGY kinase family.</text>
</comment>
<comment type="caution">
    <text evidence="7">The sequence shown here is derived from an EMBL/GenBank/DDBJ whole genome shotgun (WGS) entry which is preliminary data.</text>
</comment>
<name>A0A231V3L7_9HYPH</name>
<evidence type="ECO:0000259" key="6">
    <source>
        <dbReference type="Pfam" id="PF02782"/>
    </source>
</evidence>
<dbReference type="PANTHER" id="PTHR43095">
    <property type="entry name" value="SUGAR KINASE"/>
    <property type="match status" value="1"/>
</dbReference>
<dbReference type="InterPro" id="IPR018483">
    <property type="entry name" value="Carb_kinase_FGGY_CS"/>
</dbReference>
<dbReference type="GO" id="GO:0005975">
    <property type="term" value="P:carbohydrate metabolic process"/>
    <property type="evidence" value="ECO:0007669"/>
    <property type="project" value="InterPro"/>
</dbReference>
<dbReference type="InterPro" id="IPR018485">
    <property type="entry name" value="FGGY_C"/>
</dbReference>
<evidence type="ECO:0000313" key="8">
    <source>
        <dbReference type="Proteomes" id="UP000215405"/>
    </source>
</evidence>
<evidence type="ECO:0000256" key="2">
    <source>
        <dbReference type="ARBA" id="ARBA00022679"/>
    </source>
</evidence>
<dbReference type="PROSITE" id="PS00445">
    <property type="entry name" value="FGGY_KINASES_2"/>
    <property type="match status" value="1"/>
</dbReference>
<dbReference type="Pfam" id="PF02782">
    <property type="entry name" value="FGGY_C"/>
    <property type="match status" value="1"/>
</dbReference>
<feature type="domain" description="Carbohydrate kinase FGGY C-terminal" evidence="6">
    <location>
        <begin position="266"/>
        <end position="459"/>
    </location>
</feature>
<dbReference type="InterPro" id="IPR043129">
    <property type="entry name" value="ATPase_NBD"/>
</dbReference>
<dbReference type="Proteomes" id="UP000215405">
    <property type="component" value="Unassembled WGS sequence"/>
</dbReference>
<keyword evidence="3 4" id="KW-0418">Kinase</keyword>
<evidence type="ECO:0000256" key="1">
    <source>
        <dbReference type="ARBA" id="ARBA00009156"/>
    </source>
</evidence>
<dbReference type="GO" id="GO:0016773">
    <property type="term" value="F:phosphotransferase activity, alcohol group as acceptor"/>
    <property type="evidence" value="ECO:0007669"/>
    <property type="project" value="InterPro"/>
</dbReference>
<dbReference type="InterPro" id="IPR018484">
    <property type="entry name" value="FGGY_N"/>
</dbReference>
<dbReference type="PIRSF" id="PIRSF000538">
    <property type="entry name" value="GlpK"/>
    <property type="match status" value="1"/>
</dbReference>
<reference evidence="8" key="1">
    <citation type="journal article" date="2017" name="Int. J. Syst. Evol. Microbiol.">
        <title>Notoacmeibacter marinus gen. nov., sp. nov., isolated from the gut of a limpet and proposal of Notoacmeibacteraceae fam. nov. in the order Rhizobiales of the class Alphaproteobacteria.</title>
        <authorList>
            <person name="Huang Z."/>
            <person name="Guo F."/>
            <person name="Lai Q."/>
        </authorList>
    </citation>
    <scope>NUCLEOTIDE SEQUENCE [LARGE SCALE GENOMIC DNA]</scope>
    <source>
        <strain evidence="8">XMTR2A4</strain>
    </source>
</reference>
<evidence type="ECO:0000313" key="7">
    <source>
        <dbReference type="EMBL" id="OXT02754.1"/>
    </source>
</evidence>
<accession>A0A231V3L7</accession>
<dbReference type="InterPro" id="IPR000577">
    <property type="entry name" value="Carb_kinase_FGGY"/>
</dbReference>